<feature type="chain" id="PRO_5039399992" evidence="2">
    <location>
        <begin position="25"/>
        <end position="510"/>
    </location>
</feature>
<evidence type="ECO:0000256" key="1">
    <source>
        <dbReference type="ARBA" id="ARBA00022729"/>
    </source>
</evidence>
<dbReference type="PANTHER" id="PTHR43649:SF33">
    <property type="entry name" value="POLYGALACTURONAN_RHAMNOGALACTURONAN-BINDING PROTEIN YTCQ"/>
    <property type="match status" value="1"/>
</dbReference>
<evidence type="ECO:0000313" key="3">
    <source>
        <dbReference type="EMBL" id="RCK58516.1"/>
    </source>
</evidence>
<dbReference type="EMBL" id="QORO01000003">
    <property type="protein sequence ID" value="RCK58516.1"/>
    <property type="molecule type" value="Genomic_DNA"/>
</dbReference>
<dbReference type="SUPFAM" id="SSF53850">
    <property type="entry name" value="Periplasmic binding protein-like II"/>
    <property type="match status" value="1"/>
</dbReference>
<dbReference type="RefSeq" id="WP_114118120.1">
    <property type="nucleotide sequence ID" value="NZ_BMHU01000002.1"/>
</dbReference>
<protein>
    <submittedName>
        <fullName evidence="3">Extracellular solute-binding protein</fullName>
    </submittedName>
</protein>
<feature type="signal peptide" evidence="2">
    <location>
        <begin position="1"/>
        <end position="24"/>
    </location>
</feature>
<evidence type="ECO:0000313" key="4">
    <source>
        <dbReference type="Proteomes" id="UP000253508"/>
    </source>
</evidence>
<organism evidence="3 4">
    <name type="scientific">Microbacterium sorbitolivorans</name>
    <dbReference type="NCBI Taxonomy" id="1867410"/>
    <lineage>
        <taxon>Bacteria</taxon>
        <taxon>Bacillati</taxon>
        <taxon>Actinomycetota</taxon>
        <taxon>Actinomycetes</taxon>
        <taxon>Micrococcales</taxon>
        <taxon>Microbacteriaceae</taxon>
        <taxon>Microbacterium</taxon>
    </lineage>
</organism>
<keyword evidence="4" id="KW-1185">Reference proteome</keyword>
<dbReference type="PROSITE" id="PS51257">
    <property type="entry name" value="PROKAR_LIPOPROTEIN"/>
    <property type="match status" value="1"/>
</dbReference>
<dbReference type="Gene3D" id="3.40.190.10">
    <property type="entry name" value="Periplasmic binding protein-like II"/>
    <property type="match status" value="2"/>
</dbReference>
<name>A0A367XY19_9MICO</name>
<accession>A0A367XY19</accession>
<dbReference type="PANTHER" id="PTHR43649">
    <property type="entry name" value="ARABINOSE-BINDING PROTEIN-RELATED"/>
    <property type="match status" value="1"/>
</dbReference>
<gene>
    <name evidence="3" type="ORF">DTO57_10160</name>
</gene>
<proteinExistence type="predicted"/>
<evidence type="ECO:0000256" key="2">
    <source>
        <dbReference type="SAM" id="SignalP"/>
    </source>
</evidence>
<reference evidence="3 4" key="1">
    <citation type="submission" date="2018-07" db="EMBL/GenBank/DDBJ databases">
        <title>Microbacterium endoborsara sp. nov., a novel actinobacterium isolated from Borszczowia aralocaspica.</title>
        <authorList>
            <person name="An D."/>
        </authorList>
    </citation>
    <scope>NUCLEOTIDE SEQUENCE [LARGE SCALE GENOMIC DNA]</scope>
    <source>
        <strain evidence="3 4">C1.15228</strain>
    </source>
</reference>
<keyword evidence="1 2" id="KW-0732">Signal</keyword>
<dbReference type="InterPro" id="IPR050490">
    <property type="entry name" value="Bact_solute-bd_prot1"/>
</dbReference>
<comment type="caution">
    <text evidence="3">The sequence shown here is derived from an EMBL/GenBank/DDBJ whole genome shotgun (WGS) entry which is preliminary data.</text>
</comment>
<dbReference type="OrthoDB" id="3225049at2"/>
<dbReference type="Proteomes" id="UP000253508">
    <property type="component" value="Unassembled WGS sequence"/>
</dbReference>
<dbReference type="AlphaFoldDB" id="A0A367XY19"/>
<sequence>MNKRILPIATVAIAAVALSGCSTGSGGSGSDGSGEIDTLTIMAPYMSTTVPAADNEVELALEDTIGTKLDITWVPNASYGDKTNIALAGDDIPHVMVIGAKSSSFVKNAEAGAFWDLTDKLADYPNLNTTLPEVQEASSVNGKVYGVFRARDTMRTSVMVRSDWLENLGLDMPETTEDLYNVAKAFTEQDPDGNGQDDTYGVIIPQWPGSIGTNSPYDVIETWFGSGNRYTERDGELIPNFDTDEWLDAVDYEKSLIDGGYVNSDYATLDSAKWNEPFLNGKGGIIIDMHSRHEQLTSLLKDLEPDNWESMVDFTGNLIGPDGEMHALPTTGYNGFLAIPKAKVQTEEQLDQVLSILNEMNSPEAGKIINNGIEGKTYTLEGDRAGAIADVPEDLKNAVSSLAQLGMNVTGFQGYLPLQATEYETEAYDKRKALEASDYENADIDPTAPYVSETYVAKGAQIDLIVSDARLKYIAGQISKDDLLSEIARWHSEGGDAIISELNELANAAK</sequence>